<dbReference type="PATRIC" id="fig|571915.4.peg.3247"/>
<sequence length="105" mass="11901">MAPIICHEGQTVAAVEQFLTQMDLHAFMRSVAVEVNDACYCQSDYVPTEKDHNELAADLQIEKIEAWPEDVVFIILSPTFLPDMYMSVQVMLVDATAWELEIHAK</sequence>
<protein>
    <submittedName>
        <fullName evidence="1">Uncharacterized protein</fullName>
    </submittedName>
</protein>
<accession>A0A0G3H3I4</accession>
<proteinExistence type="predicted"/>
<reference evidence="1 2" key="1">
    <citation type="journal article" date="2015" name="Genome Announc.">
        <title>Complete Genome Sequence of the Type Strain Corynebacterium mustelae DSM 45274, Isolated from Various Tissues of a Male Ferret with Lethal Sepsis.</title>
        <authorList>
            <person name="Ruckert C."/>
            <person name="Eimer J."/>
            <person name="Winkler A."/>
            <person name="Tauch A."/>
        </authorList>
    </citation>
    <scope>NUCLEOTIDE SEQUENCE [LARGE SCALE GENOMIC DNA]</scope>
    <source>
        <strain evidence="1 2">DSM 45274</strain>
    </source>
</reference>
<reference evidence="2" key="2">
    <citation type="submission" date="2015-05" db="EMBL/GenBank/DDBJ databases">
        <title>Complete genome sequence of Corynebacterium mustelae DSM 45274, isolated from various tissues of a male ferret with lethal sepsis.</title>
        <authorList>
            <person name="Ruckert C."/>
            <person name="Albersmeier A."/>
            <person name="Winkler A."/>
            <person name="Tauch A."/>
        </authorList>
    </citation>
    <scope>NUCLEOTIDE SEQUENCE [LARGE SCALE GENOMIC DNA]</scope>
    <source>
        <strain evidence="2">DSM 45274</strain>
    </source>
</reference>
<keyword evidence="2" id="KW-1185">Reference proteome</keyword>
<dbReference type="OrthoDB" id="9429377at2"/>
<dbReference type="AlphaFoldDB" id="A0A0G3H3I4"/>
<organism evidence="1 2">
    <name type="scientific">Corynebacterium mustelae</name>
    <dbReference type="NCBI Taxonomy" id="571915"/>
    <lineage>
        <taxon>Bacteria</taxon>
        <taxon>Bacillati</taxon>
        <taxon>Actinomycetota</taxon>
        <taxon>Actinomycetes</taxon>
        <taxon>Mycobacteriales</taxon>
        <taxon>Corynebacteriaceae</taxon>
        <taxon>Corynebacterium</taxon>
    </lineage>
</organism>
<name>A0A0G3H3I4_9CORY</name>
<dbReference type="Proteomes" id="UP000035199">
    <property type="component" value="Chromosome"/>
</dbReference>
<evidence type="ECO:0000313" key="1">
    <source>
        <dbReference type="EMBL" id="AKK07315.1"/>
    </source>
</evidence>
<evidence type="ECO:0000313" key="2">
    <source>
        <dbReference type="Proteomes" id="UP000035199"/>
    </source>
</evidence>
<dbReference type="RefSeq" id="WP_047263169.1">
    <property type="nucleotide sequence ID" value="NZ_CP011542.1"/>
</dbReference>
<gene>
    <name evidence="1" type="ORF">CMUST_15130</name>
</gene>
<dbReference type="KEGG" id="cmv:CMUST_15130"/>
<dbReference type="EMBL" id="CP011542">
    <property type="protein sequence ID" value="AKK07315.1"/>
    <property type="molecule type" value="Genomic_DNA"/>
</dbReference>